<name>A0A2P7UIN7_9BACL</name>
<dbReference type="EMBL" id="PXZM01000053">
    <property type="protein sequence ID" value="PSJ86795.1"/>
    <property type="molecule type" value="Genomic_DNA"/>
</dbReference>
<sequence>MQTEELLYFLSKANSPYEVGMAWSMMGPIEDKSRAIITLENYSNSFLPDTFIKVLYSEDNDFISYLQSENIFFIDNDILKKMISLDKCDIPIDYSVMFDTNYASYIHQFVNNNTNNFKNEIFKSIDLLLRENFQYDYYFYLVENSKALDLELHYDMDYFKNMHRNIYENLVSLELFKSADEKLYREKGKVKYTRSPNEARQKVEELIGKLFCTQEGKDHLKQLRFLQKQLTLFLIGVFQIHFSSNRSPQKKMKELFDFMNEKVGVYYEREAMVAYKYFKEKGGVRIFRKINKDTAPLRIHELIDNIAWDFTAPRIMEFFMRFGGVSKFFIPFFLSHDIGLKEILKLYSVKGVIINETSDFIPFPSVITREYLENDKCTIDFDYYFSNENKIKRKERLDLNRKMIDQIIIEELNRLIRLM</sequence>
<dbReference type="RefSeq" id="WP_106841843.1">
    <property type="nucleotide sequence ID" value="NZ_JBCNIW010000075.1"/>
</dbReference>
<dbReference type="AlphaFoldDB" id="A0A2P7UIN7"/>
<protein>
    <submittedName>
        <fullName evidence="1">Uncharacterized protein</fullName>
    </submittedName>
</protein>
<keyword evidence="2" id="KW-1185">Reference proteome</keyword>
<gene>
    <name evidence="1" type="ORF">C7R93_27885</name>
</gene>
<dbReference type="OrthoDB" id="7068856at2"/>
<organism evidence="1 2">
    <name type="scientific">Brevibacillus fortis</name>
    <dbReference type="NCBI Taxonomy" id="2126352"/>
    <lineage>
        <taxon>Bacteria</taxon>
        <taxon>Bacillati</taxon>
        <taxon>Bacillota</taxon>
        <taxon>Bacilli</taxon>
        <taxon>Bacillales</taxon>
        <taxon>Paenibacillaceae</taxon>
        <taxon>Brevibacillus</taxon>
    </lineage>
</organism>
<evidence type="ECO:0000313" key="1">
    <source>
        <dbReference type="EMBL" id="PSJ86795.1"/>
    </source>
</evidence>
<accession>A0A2P7UIN7</accession>
<proteinExistence type="predicted"/>
<evidence type="ECO:0000313" key="2">
    <source>
        <dbReference type="Proteomes" id="UP000240419"/>
    </source>
</evidence>
<comment type="caution">
    <text evidence="1">The sequence shown here is derived from an EMBL/GenBank/DDBJ whole genome shotgun (WGS) entry which is preliminary data.</text>
</comment>
<dbReference type="Proteomes" id="UP000240419">
    <property type="component" value="Unassembled WGS sequence"/>
</dbReference>
<reference evidence="1 2" key="1">
    <citation type="submission" date="2018-03" db="EMBL/GenBank/DDBJ databases">
        <title>Brevisbacillus phylogenomics.</title>
        <authorList>
            <person name="Dunlap C."/>
        </authorList>
    </citation>
    <scope>NUCLEOTIDE SEQUENCE [LARGE SCALE GENOMIC DNA]</scope>
    <source>
        <strain evidence="1 2">NRRL NRS-1210</strain>
    </source>
</reference>